<sequence length="503" mass="52722">MFRSARPVRSPRPAHRGTTSWSGTAFYGSATAVAAGLALATTSLVPAAASDKPAGAGARVATGCAGTAYVYGARADGTLTFTAIDAATNVRGRTLVGPKLPFGVRAMATLDYTTLLVTTPAGELYRIDVIGNTKKLTIDTPSKLASNSWTYDKLTADGFGHLFATSGTNGQLYRWNVTAKKPTGSQIATKTRIGAGFVLTSLTATGGGQLIGTTSGGKLMGYKAIGLNRFTSATLASSGYTGVDKLAGVGGGVFYARTTSSGALVGRKDANVADGSGSDIATIGTVDSSGWTQKVLSGAPKTVTCTTGGDLTYAALVTMFGSGWVGTQSVVEQGLPKLQAEMAKASITTPARKAAFLATLVSESAMRWDADQGGSYTYHGRGYIQITGDFNYGPAGTWLGVDLLSNPELARSLSYSAPIARWYWTIARTTTNTYADNHDMNGVNRNIGFAWSYEEATRRCDRFKSAYKYFTGALPANTICYPSRLPAPGSTDWYFHPERGDKS</sequence>
<comment type="caution">
    <text evidence="2">The sequence shown here is derived from an EMBL/GenBank/DDBJ whole genome shotgun (WGS) entry which is preliminary data.</text>
</comment>
<evidence type="ECO:0000259" key="1">
    <source>
        <dbReference type="Pfam" id="PF00182"/>
    </source>
</evidence>
<gene>
    <name evidence="2" type="ORF">GCM10009810_23850</name>
</gene>
<proteinExistence type="predicted"/>
<name>A0ABP4WVJ8_9MICO</name>
<accession>A0ABP4WVJ8</accession>
<dbReference type="Proteomes" id="UP001501475">
    <property type="component" value="Unassembled WGS sequence"/>
</dbReference>
<dbReference type="RefSeq" id="WP_344066551.1">
    <property type="nucleotide sequence ID" value="NZ_BAAAPN010000054.1"/>
</dbReference>
<dbReference type="SUPFAM" id="SSF101908">
    <property type="entry name" value="Putative isomerase YbhE"/>
    <property type="match status" value="1"/>
</dbReference>
<feature type="domain" description="Glycoside hydrolase family 19 catalytic" evidence="1">
    <location>
        <begin position="363"/>
        <end position="429"/>
    </location>
</feature>
<dbReference type="InterPro" id="IPR023346">
    <property type="entry name" value="Lysozyme-like_dom_sf"/>
</dbReference>
<dbReference type="InterPro" id="IPR000726">
    <property type="entry name" value="Glyco_hydro_19_cat"/>
</dbReference>
<dbReference type="Pfam" id="PF00182">
    <property type="entry name" value="Glyco_hydro_19"/>
    <property type="match status" value="1"/>
</dbReference>
<dbReference type="Gene3D" id="1.10.530.10">
    <property type="match status" value="1"/>
</dbReference>
<keyword evidence="3" id="KW-1185">Reference proteome</keyword>
<organism evidence="2 3">
    <name type="scientific">Nostocoides vanveenii</name>
    <dbReference type="NCBI Taxonomy" id="330835"/>
    <lineage>
        <taxon>Bacteria</taxon>
        <taxon>Bacillati</taxon>
        <taxon>Actinomycetota</taxon>
        <taxon>Actinomycetes</taxon>
        <taxon>Micrococcales</taxon>
        <taxon>Intrasporangiaceae</taxon>
        <taxon>Nostocoides</taxon>
    </lineage>
</organism>
<reference evidence="3" key="1">
    <citation type="journal article" date="2019" name="Int. J. Syst. Evol. Microbiol.">
        <title>The Global Catalogue of Microorganisms (GCM) 10K type strain sequencing project: providing services to taxonomists for standard genome sequencing and annotation.</title>
        <authorList>
            <consortium name="The Broad Institute Genomics Platform"/>
            <consortium name="The Broad Institute Genome Sequencing Center for Infectious Disease"/>
            <person name="Wu L."/>
            <person name="Ma J."/>
        </authorList>
    </citation>
    <scope>NUCLEOTIDE SEQUENCE [LARGE SCALE GENOMIC DNA]</scope>
    <source>
        <strain evidence="3">JCM 15591</strain>
    </source>
</reference>
<evidence type="ECO:0000313" key="2">
    <source>
        <dbReference type="EMBL" id="GAA1763960.1"/>
    </source>
</evidence>
<dbReference type="EMBL" id="BAAAPN010000054">
    <property type="protein sequence ID" value="GAA1763960.1"/>
    <property type="molecule type" value="Genomic_DNA"/>
</dbReference>
<dbReference type="SUPFAM" id="SSF53955">
    <property type="entry name" value="Lysozyme-like"/>
    <property type="match status" value="1"/>
</dbReference>
<evidence type="ECO:0000313" key="3">
    <source>
        <dbReference type="Proteomes" id="UP001501475"/>
    </source>
</evidence>
<protein>
    <recommendedName>
        <fullName evidence="1">Glycoside hydrolase family 19 catalytic domain-containing protein</fullName>
    </recommendedName>
</protein>